<comment type="caution">
    <text evidence="1">The sequence shown here is derived from an EMBL/GenBank/DDBJ whole genome shotgun (WGS) entry which is preliminary data.</text>
</comment>
<evidence type="ECO:0000313" key="1">
    <source>
        <dbReference type="EMBL" id="MEB6412287.1"/>
    </source>
</evidence>
<keyword evidence="2" id="KW-1185">Reference proteome</keyword>
<accession>A0ABU6E926</accession>
<dbReference type="RefSeq" id="WP_231686677.1">
    <property type="nucleotide sequence ID" value="NZ_JALLMC010000011.1"/>
</dbReference>
<proteinExistence type="predicted"/>
<protein>
    <submittedName>
        <fullName evidence="1">DUF4225 domain-containing protein</fullName>
    </submittedName>
</protein>
<dbReference type="EMBL" id="JALLMC010000011">
    <property type="protein sequence ID" value="MEB6412287.1"/>
    <property type="molecule type" value="Genomic_DNA"/>
</dbReference>
<evidence type="ECO:0000313" key="2">
    <source>
        <dbReference type="Proteomes" id="UP001306510"/>
    </source>
</evidence>
<sequence>MFGLTGKAEAWRLFRYLPGEYYRKVETMSLGKLTMKVMGWGER</sequence>
<dbReference type="Proteomes" id="UP001306510">
    <property type="component" value="Unassembled WGS sequence"/>
</dbReference>
<organism evidence="1 2">
    <name type="scientific">Enterobacter vonholyi</name>
    <dbReference type="NCBI Taxonomy" id="2797505"/>
    <lineage>
        <taxon>Bacteria</taxon>
        <taxon>Pseudomonadati</taxon>
        <taxon>Pseudomonadota</taxon>
        <taxon>Gammaproteobacteria</taxon>
        <taxon>Enterobacterales</taxon>
        <taxon>Enterobacteriaceae</taxon>
        <taxon>Enterobacter</taxon>
    </lineage>
</organism>
<name>A0ABU6E926_9ENTR</name>
<reference evidence="1 2" key="1">
    <citation type="submission" date="2022-04" db="EMBL/GenBank/DDBJ databases">
        <title>Whole genome surviellance of AMR bacteria from Assam, India: One Health Study.</title>
        <authorList>
            <person name="Mendem S.K."/>
            <person name="Rakshit O."/>
            <person name="Murugesan D."/>
            <person name="Shome R."/>
            <person name="Raisen C."/>
            <person name="Holmes M.A."/>
            <person name="Saikia K."/>
            <person name="Shome B.R."/>
        </authorList>
    </citation>
    <scope>NUCLEOTIDE SEQUENCE [LARGE SCALE GENOMIC DNA]</scope>
    <source>
        <strain evidence="1 2">MGG-11lp</strain>
    </source>
</reference>
<gene>
    <name evidence="1" type="ORF">MXM28_21695</name>
</gene>